<evidence type="ECO:0000313" key="1">
    <source>
        <dbReference type="EMBL" id="MCW4473667.1"/>
    </source>
</evidence>
<sequence>MEKIIFGVLDEQAFEIVERSGHYFVRHDAGAHQVAWREDEISTADLTLMESGQEGVSMVLAALQQRLAESGVDPYRSNWLPKLAEPQQFIQAATTSRHGLIQASGPAEDLRSPQ</sequence>
<name>A0ABT3JYV6_9XANT</name>
<reference evidence="1 2" key="1">
    <citation type="submission" date="2022-10" db="EMBL/GenBank/DDBJ databases">
        <title>Xanthomonas sp. H13-6.</title>
        <authorList>
            <person name="Liu X."/>
            <person name="Deng Z."/>
            <person name="Jiang Y."/>
            <person name="Yu T."/>
            <person name="Ai J."/>
        </authorList>
    </citation>
    <scope>NUCLEOTIDE SEQUENCE [LARGE SCALE GENOMIC DNA]</scope>
    <source>
        <strain evidence="1 2">H13-6</strain>
    </source>
</reference>
<gene>
    <name evidence="1" type="ORF">OK345_14295</name>
</gene>
<accession>A0ABT3JYV6</accession>
<keyword evidence="2" id="KW-1185">Reference proteome</keyword>
<evidence type="ECO:0000313" key="2">
    <source>
        <dbReference type="Proteomes" id="UP001209922"/>
    </source>
</evidence>
<comment type="caution">
    <text evidence="1">The sequence shown here is derived from an EMBL/GenBank/DDBJ whole genome shotgun (WGS) entry which is preliminary data.</text>
</comment>
<proteinExistence type="predicted"/>
<dbReference type="RefSeq" id="WP_265128655.1">
    <property type="nucleotide sequence ID" value="NZ_JAPCHY010000013.1"/>
</dbReference>
<dbReference type="Proteomes" id="UP001209922">
    <property type="component" value="Unassembled WGS sequence"/>
</dbReference>
<organism evidence="1 2">
    <name type="scientific">Xanthomonas chitinilytica</name>
    <dbReference type="NCBI Taxonomy" id="2989819"/>
    <lineage>
        <taxon>Bacteria</taxon>
        <taxon>Pseudomonadati</taxon>
        <taxon>Pseudomonadota</taxon>
        <taxon>Gammaproteobacteria</taxon>
        <taxon>Lysobacterales</taxon>
        <taxon>Lysobacteraceae</taxon>
        <taxon>Xanthomonas</taxon>
    </lineage>
</organism>
<dbReference type="EMBL" id="JAPCHY010000013">
    <property type="protein sequence ID" value="MCW4473667.1"/>
    <property type="molecule type" value="Genomic_DNA"/>
</dbReference>
<protein>
    <submittedName>
        <fullName evidence="1">Uncharacterized protein</fullName>
    </submittedName>
</protein>